<reference evidence="2" key="1">
    <citation type="submission" date="2017-09" db="EMBL/GenBank/DDBJ databases">
        <title>Depth-based differentiation of microbial function through sediment-hosted aquifers and enrichment of novel symbionts in the deep terrestrial subsurface.</title>
        <authorList>
            <person name="Probst A.J."/>
            <person name="Ladd B."/>
            <person name="Jarett J.K."/>
            <person name="Geller-Mcgrath D.E."/>
            <person name="Sieber C.M.K."/>
            <person name="Emerson J.B."/>
            <person name="Anantharaman K."/>
            <person name="Thomas B.C."/>
            <person name="Malmstrom R."/>
            <person name="Stieglmeier M."/>
            <person name="Klingl A."/>
            <person name="Woyke T."/>
            <person name="Ryan C.M."/>
            <person name="Banfield J.F."/>
        </authorList>
    </citation>
    <scope>NUCLEOTIDE SEQUENCE [LARGE SCALE GENOMIC DNA]</scope>
</reference>
<comment type="caution">
    <text evidence="1">The sequence shown here is derived from an EMBL/GenBank/DDBJ whole genome shotgun (WGS) entry which is preliminary data.</text>
</comment>
<name>A0A2H0TFT1_9BACT</name>
<dbReference type="EMBL" id="PFCN01000018">
    <property type="protein sequence ID" value="PIR70416.1"/>
    <property type="molecule type" value="Genomic_DNA"/>
</dbReference>
<dbReference type="Proteomes" id="UP000229383">
    <property type="component" value="Unassembled WGS sequence"/>
</dbReference>
<dbReference type="AlphaFoldDB" id="A0A2H0TFT1"/>
<gene>
    <name evidence="1" type="ORF">COU46_01590</name>
</gene>
<evidence type="ECO:0000313" key="1">
    <source>
        <dbReference type="EMBL" id="PIR70416.1"/>
    </source>
</evidence>
<proteinExistence type="predicted"/>
<protein>
    <recommendedName>
        <fullName evidence="3">PEGA domain-containing protein</fullName>
    </recommendedName>
</protein>
<evidence type="ECO:0000313" key="2">
    <source>
        <dbReference type="Proteomes" id="UP000229383"/>
    </source>
</evidence>
<evidence type="ECO:0008006" key="3">
    <source>
        <dbReference type="Google" id="ProtNLM"/>
    </source>
</evidence>
<sequence length="348" mass="39837">MKKSLKYGMTKKSRQRIFWALVALFLLVAPPIILYTNGWRLTPDLKIKRTGGLFINTRLPGVEIYIDGELKKRTNLLYGAAFFQGLTPKKISVIAAKENYWPWTKELEIEESVVTEAHPLLIPTSLEGKMVLRGSYINLYYLPNTGIIMLEKEKGGLLTYEFYLYDLDEFLTPIQGKTLLSPPKRFKTFLMQQDTLKLIFEEYSVDVSFNRSSNTLTALKAAPHALTSPTLPHKTYLDIRSRGMIYITENNKEIWGEWISSDPLPYYFSEKKIKIFEAKTTVSSLDFYPKRRDVAIFASVNGIFAIELDGRGTRNFQPIYKGKNPTFTVVGNILYILDDGILIKATLP</sequence>
<organism evidence="1 2">
    <name type="scientific">Candidatus Niyogibacteria bacterium CG10_big_fil_rev_8_21_14_0_10_42_19</name>
    <dbReference type="NCBI Taxonomy" id="1974725"/>
    <lineage>
        <taxon>Bacteria</taxon>
        <taxon>Candidatus Niyogiibacteriota</taxon>
    </lineage>
</organism>
<accession>A0A2H0TFT1</accession>